<dbReference type="GO" id="GO:0007156">
    <property type="term" value="P:homophilic cell adhesion via plasma membrane adhesion molecules"/>
    <property type="evidence" value="ECO:0007669"/>
    <property type="project" value="InterPro"/>
</dbReference>
<organism evidence="8">
    <name type="scientific">Scylla olivacea</name>
    <name type="common">Orange mud crab</name>
    <name type="synonym">Cancer olivacea</name>
    <dbReference type="NCBI Taxonomy" id="85551"/>
    <lineage>
        <taxon>Eukaryota</taxon>
        <taxon>Metazoa</taxon>
        <taxon>Ecdysozoa</taxon>
        <taxon>Arthropoda</taxon>
        <taxon>Crustacea</taxon>
        <taxon>Multicrustacea</taxon>
        <taxon>Malacostraca</taxon>
        <taxon>Eumalacostraca</taxon>
        <taxon>Eucarida</taxon>
        <taxon>Decapoda</taxon>
        <taxon>Pleocyemata</taxon>
        <taxon>Brachyura</taxon>
        <taxon>Eubrachyura</taxon>
        <taxon>Portunoidea</taxon>
        <taxon>Portunidae</taxon>
        <taxon>Portuninae</taxon>
        <taxon>Scylla</taxon>
    </lineage>
</organism>
<feature type="compositionally biased region" description="Acidic residues" evidence="6">
    <location>
        <begin position="280"/>
        <end position="293"/>
    </location>
</feature>
<name>A0A0P4WNH0_SCYOL</name>
<dbReference type="Gene3D" id="2.60.40.60">
    <property type="entry name" value="Cadherins"/>
    <property type="match status" value="1"/>
</dbReference>
<dbReference type="InterPro" id="IPR039808">
    <property type="entry name" value="Cadherin"/>
</dbReference>
<dbReference type="GO" id="GO:0045296">
    <property type="term" value="F:cadherin binding"/>
    <property type="evidence" value="ECO:0007669"/>
    <property type="project" value="TreeGrafter"/>
</dbReference>
<dbReference type="GO" id="GO:0008013">
    <property type="term" value="F:beta-catenin binding"/>
    <property type="evidence" value="ECO:0007669"/>
    <property type="project" value="TreeGrafter"/>
</dbReference>
<dbReference type="Pfam" id="PF00028">
    <property type="entry name" value="Cadherin"/>
    <property type="match status" value="1"/>
</dbReference>
<dbReference type="InterPro" id="IPR015919">
    <property type="entry name" value="Cadherin-like_sf"/>
</dbReference>
<dbReference type="EMBL" id="GDRN01057818">
    <property type="protein sequence ID" value="JAI65651.1"/>
    <property type="molecule type" value="Transcribed_RNA"/>
</dbReference>
<dbReference type="GO" id="GO:0005509">
    <property type="term" value="F:calcium ion binding"/>
    <property type="evidence" value="ECO:0007669"/>
    <property type="project" value="UniProtKB-UniRule"/>
</dbReference>
<protein>
    <recommendedName>
        <fullName evidence="7">Cadherin domain-containing protein</fullName>
    </recommendedName>
</protein>
<evidence type="ECO:0000256" key="2">
    <source>
        <dbReference type="ARBA" id="ARBA00022737"/>
    </source>
</evidence>
<dbReference type="GO" id="GO:0031175">
    <property type="term" value="P:neuron projection development"/>
    <property type="evidence" value="ECO:0007669"/>
    <property type="project" value="TreeGrafter"/>
</dbReference>
<accession>A0A0P4WNH0</accession>
<keyword evidence="2" id="KW-0677">Repeat</keyword>
<evidence type="ECO:0000259" key="7">
    <source>
        <dbReference type="PROSITE" id="PS50268"/>
    </source>
</evidence>
<evidence type="ECO:0000256" key="6">
    <source>
        <dbReference type="SAM" id="MobiDB-lite"/>
    </source>
</evidence>
<evidence type="ECO:0000256" key="1">
    <source>
        <dbReference type="ARBA" id="ARBA00004370"/>
    </source>
</evidence>
<evidence type="ECO:0000313" key="8">
    <source>
        <dbReference type="EMBL" id="JAI65651.1"/>
    </source>
</evidence>
<keyword evidence="3 5" id="KW-0106">Calcium</keyword>
<feature type="domain" description="Cadherin" evidence="7">
    <location>
        <begin position="12"/>
        <end position="81"/>
    </location>
</feature>
<proteinExistence type="predicted"/>
<dbReference type="PANTHER" id="PTHR24027:SF438">
    <property type="entry name" value="CADHERIN 23"/>
    <property type="match status" value="1"/>
</dbReference>
<dbReference type="SMART" id="SM00112">
    <property type="entry name" value="CA"/>
    <property type="match status" value="2"/>
</dbReference>
<dbReference type="InterPro" id="IPR020894">
    <property type="entry name" value="Cadherin_CS"/>
</dbReference>
<evidence type="ECO:0000256" key="4">
    <source>
        <dbReference type="ARBA" id="ARBA00023136"/>
    </source>
</evidence>
<dbReference type="PRINTS" id="PR00205">
    <property type="entry name" value="CADHERIN"/>
</dbReference>
<feature type="compositionally biased region" description="Basic and acidic residues" evidence="6">
    <location>
        <begin position="96"/>
        <end position="112"/>
    </location>
</feature>
<keyword evidence="4" id="KW-0472">Membrane</keyword>
<feature type="domain" description="Cadherin" evidence="7">
    <location>
        <begin position="384"/>
        <end position="473"/>
    </location>
</feature>
<dbReference type="CDD" id="cd11304">
    <property type="entry name" value="Cadherin_repeat"/>
    <property type="match status" value="2"/>
</dbReference>
<feature type="region of interest" description="Disordered" evidence="6">
    <location>
        <begin position="96"/>
        <end position="146"/>
    </location>
</feature>
<dbReference type="InterPro" id="IPR002126">
    <property type="entry name" value="Cadherin-like_dom"/>
</dbReference>
<reference evidence="8" key="1">
    <citation type="submission" date="2015-09" db="EMBL/GenBank/DDBJ databases">
        <title>Scylla olivacea transcriptome.</title>
        <authorList>
            <person name="Ikhwanuddin M."/>
        </authorList>
    </citation>
    <scope>NUCLEOTIDE SEQUENCE</scope>
</reference>
<dbReference type="GO" id="GO:0016477">
    <property type="term" value="P:cell migration"/>
    <property type="evidence" value="ECO:0007669"/>
    <property type="project" value="TreeGrafter"/>
</dbReference>
<dbReference type="PROSITE" id="PS50268">
    <property type="entry name" value="CADHERIN_2"/>
    <property type="match status" value="2"/>
</dbReference>
<evidence type="ECO:0000256" key="5">
    <source>
        <dbReference type="PROSITE-ProRule" id="PRU00043"/>
    </source>
</evidence>
<feature type="region of interest" description="Disordered" evidence="6">
    <location>
        <begin position="269"/>
        <end position="301"/>
    </location>
</feature>
<dbReference type="SUPFAM" id="SSF49313">
    <property type="entry name" value="Cadherin-like"/>
    <property type="match status" value="2"/>
</dbReference>
<dbReference type="AlphaFoldDB" id="A0A0P4WNH0"/>
<evidence type="ECO:0000256" key="3">
    <source>
        <dbReference type="ARBA" id="ARBA00022837"/>
    </source>
</evidence>
<dbReference type="GO" id="GO:0016342">
    <property type="term" value="C:catenin complex"/>
    <property type="evidence" value="ECO:0007669"/>
    <property type="project" value="TreeGrafter"/>
</dbReference>
<sequence>MPPGVVSPSLWLLQVAAEDPDWLDHHGLLYTVRGDGVDGYHPDDAFFSVNSLTGEVIQLRSLDRDPPAGRAVWRVRVQVRDGQALWSREAIHRHLASKDTARRKEKEKDARKTTRNSHRKREYMSGRGDVSSSSAPSAKEGGRARVNSVLSRHRTDALTREHFGADSVKTISSLIRGKDNYFDIAKEPYFDVMVNAGSRCTPSVSDCKNNLTSQTYSGKGEAPSTKGVSRKSHRLLRRYRGKVKAWRQKHLAGTSTIWRVRRFMEEEAEGGEELNKCDDSIDDEGGPEDLPGEEDLHGLGSSRVHVAETVVTLTLKDINDNAPEFPNATMFGQVQENGPIGKYGIVGTVFRIPLFPLAEHKSRSSGIITALPWHDLLVAADLSVAVVVARDADDALEGDNARVTYSIQKNAFHETTGDPIFTINPETGLVRTATCCLDRETTPQYQVLVAAMDGGGLRGEHCRDFTVSVVYMNYL</sequence>
<dbReference type="PANTHER" id="PTHR24027">
    <property type="entry name" value="CADHERIN-23"/>
    <property type="match status" value="1"/>
</dbReference>
<dbReference type="PROSITE" id="PS00232">
    <property type="entry name" value="CADHERIN_1"/>
    <property type="match status" value="1"/>
</dbReference>
<comment type="subcellular location">
    <subcellularLocation>
        <location evidence="1">Membrane</location>
    </subcellularLocation>
</comment>